<dbReference type="PANTHER" id="PTHR10587:SF125">
    <property type="entry name" value="POLYSACCHARIDE DEACETYLASE YHEN-RELATED"/>
    <property type="match status" value="1"/>
</dbReference>
<feature type="transmembrane region" description="Helical" evidence="1">
    <location>
        <begin position="7"/>
        <end position="26"/>
    </location>
</feature>
<protein>
    <submittedName>
        <fullName evidence="3">Polysaccharide deacetylase family protein</fullName>
    </submittedName>
</protein>
<accession>A0ABW4ZUB0</accession>
<evidence type="ECO:0000256" key="1">
    <source>
        <dbReference type="SAM" id="Phobius"/>
    </source>
</evidence>
<dbReference type="Gene3D" id="3.20.20.370">
    <property type="entry name" value="Glycoside hydrolase/deacetylase"/>
    <property type="match status" value="1"/>
</dbReference>
<dbReference type="RefSeq" id="WP_386043997.1">
    <property type="nucleotide sequence ID" value="NZ_JBHUIO010000002.1"/>
</dbReference>
<evidence type="ECO:0000313" key="4">
    <source>
        <dbReference type="Proteomes" id="UP001597343"/>
    </source>
</evidence>
<dbReference type="InterPro" id="IPR002509">
    <property type="entry name" value="NODB_dom"/>
</dbReference>
<reference evidence="4" key="1">
    <citation type="journal article" date="2019" name="Int. J. Syst. Evol. Microbiol.">
        <title>The Global Catalogue of Microorganisms (GCM) 10K type strain sequencing project: providing services to taxonomists for standard genome sequencing and annotation.</title>
        <authorList>
            <consortium name="The Broad Institute Genomics Platform"/>
            <consortium name="The Broad Institute Genome Sequencing Center for Infectious Disease"/>
            <person name="Wu L."/>
            <person name="Ma J."/>
        </authorList>
    </citation>
    <scope>NUCLEOTIDE SEQUENCE [LARGE SCALE GENOMIC DNA]</scope>
    <source>
        <strain evidence="4">CGMCC 1.13574</strain>
    </source>
</reference>
<dbReference type="Proteomes" id="UP001597343">
    <property type="component" value="Unassembled WGS sequence"/>
</dbReference>
<proteinExistence type="predicted"/>
<keyword evidence="1" id="KW-0812">Transmembrane</keyword>
<organism evidence="3 4">
    <name type="scientific">Tumebacillus lipolyticus</name>
    <dbReference type="NCBI Taxonomy" id="1280370"/>
    <lineage>
        <taxon>Bacteria</taxon>
        <taxon>Bacillati</taxon>
        <taxon>Bacillota</taxon>
        <taxon>Bacilli</taxon>
        <taxon>Bacillales</taxon>
        <taxon>Alicyclobacillaceae</taxon>
        <taxon>Tumebacillus</taxon>
    </lineage>
</organism>
<keyword evidence="1" id="KW-0472">Membrane</keyword>
<keyword evidence="1" id="KW-1133">Transmembrane helix</keyword>
<feature type="domain" description="NodB homology" evidence="2">
    <location>
        <begin position="47"/>
        <end position="230"/>
    </location>
</feature>
<dbReference type="InterPro" id="IPR050248">
    <property type="entry name" value="Polysacc_deacetylase_ArnD"/>
</dbReference>
<dbReference type="PANTHER" id="PTHR10587">
    <property type="entry name" value="GLYCOSYL TRANSFERASE-RELATED"/>
    <property type="match status" value="1"/>
</dbReference>
<keyword evidence="4" id="KW-1185">Reference proteome</keyword>
<evidence type="ECO:0000313" key="3">
    <source>
        <dbReference type="EMBL" id="MFD2168944.1"/>
    </source>
</evidence>
<dbReference type="PROSITE" id="PS51257">
    <property type="entry name" value="PROKAR_LIPOPROTEIN"/>
    <property type="match status" value="1"/>
</dbReference>
<gene>
    <name evidence="3" type="ORF">ACFSOY_02790</name>
</gene>
<dbReference type="EMBL" id="JBHUIO010000002">
    <property type="protein sequence ID" value="MFD2168944.1"/>
    <property type="molecule type" value="Genomic_DNA"/>
</dbReference>
<dbReference type="Pfam" id="PF01522">
    <property type="entry name" value="Polysacc_deac_1"/>
    <property type="match status" value="1"/>
</dbReference>
<dbReference type="SUPFAM" id="SSF88713">
    <property type="entry name" value="Glycoside hydrolase/deacetylase"/>
    <property type="match status" value="1"/>
</dbReference>
<dbReference type="PROSITE" id="PS51677">
    <property type="entry name" value="NODB"/>
    <property type="match status" value="1"/>
</dbReference>
<name>A0ABW4ZUB0_9BACL</name>
<comment type="caution">
    <text evidence="3">The sequence shown here is derived from an EMBL/GenBank/DDBJ whole genome shotgun (WGS) entry which is preliminary data.</text>
</comment>
<dbReference type="InterPro" id="IPR011330">
    <property type="entry name" value="Glyco_hydro/deAcase_b/a-brl"/>
</dbReference>
<sequence length="238" mass="27240">MKRALKYAGLVVGIFVACNLFLFFYYNRPADRSLFLDPVTHFATEEKVVALTFDDGPTKEWTAPLLDLLGREQVKATFFMTGFNLVDNWEVGERVVQEGHQVGNHTVNHDRMIYKTPGFIRDDLAQMDSLFEKLGVKEKNLFRPPYGDKMVVLPWLLKQQDRKLVTWDVDPAEQYEPGYDPDKITEQILQGVHPGAIILLHDGRHSDPSAFLDVVQRVVTRLKADGYRFVTVSEGLQL</sequence>
<evidence type="ECO:0000259" key="2">
    <source>
        <dbReference type="PROSITE" id="PS51677"/>
    </source>
</evidence>